<keyword evidence="2" id="KW-1185">Reference proteome</keyword>
<dbReference type="Proteomes" id="UP001347796">
    <property type="component" value="Unassembled WGS sequence"/>
</dbReference>
<reference evidence="1 2" key="1">
    <citation type="submission" date="2024-01" db="EMBL/GenBank/DDBJ databases">
        <title>The genome of the rayed Mediterranean limpet Patella caerulea (Linnaeus, 1758).</title>
        <authorList>
            <person name="Anh-Thu Weber A."/>
            <person name="Halstead-Nussloch G."/>
        </authorList>
    </citation>
    <scope>NUCLEOTIDE SEQUENCE [LARGE SCALE GENOMIC DNA]</scope>
    <source>
        <strain evidence="1">AATW-2023a</strain>
        <tissue evidence="1">Whole specimen</tissue>
    </source>
</reference>
<comment type="caution">
    <text evidence="1">The sequence shown here is derived from an EMBL/GenBank/DDBJ whole genome shotgun (WGS) entry which is preliminary data.</text>
</comment>
<gene>
    <name evidence="1" type="ORF">SNE40_013026</name>
</gene>
<proteinExistence type="predicted"/>
<dbReference type="EMBL" id="JAZGQO010000009">
    <property type="protein sequence ID" value="KAK6178216.1"/>
    <property type="molecule type" value="Genomic_DNA"/>
</dbReference>
<organism evidence="1 2">
    <name type="scientific">Patella caerulea</name>
    <name type="common">Rayed Mediterranean limpet</name>
    <dbReference type="NCBI Taxonomy" id="87958"/>
    <lineage>
        <taxon>Eukaryota</taxon>
        <taxon>Metazoa</taxon>
        <taxon>Spiralia</taxon>
        <taxon>Lophotrochozoa</taxon>
        <taxon>Mollusca</taxon>
        <taxon>Gastropoda</taxon>
        <taxon>Patellogastropoda</taxon>
        <taxon>Patelloidea</taxon>
        <taxon>Patellidae</taxon>
        <taxon>Patella</taxon>
    </lineage>
</organism>
<accession>A0AAN8JHB3</accession>
<evidence type="ECO:0000313" key="2">
    <source>
        <dbReference type="Proteomes" id="UP001347796"/>
    </source>
</evidence>
<dbReference type="AlphaFoldDB" id="A0AAN8JHB3"/>
<evidence type="ECO:0000313" key="1">
    <source>
        <dbReference type="EMBL" id="KAK6178216.1"/>
    </source>
</evidence>
<sequence>MNLNVSASLNGNFKDTFQNKDTIDRPRNNGSPAVTHTYKVYNPMATEVKPGNTSSLPAVVEHTPGISRHAIPIITQKTTVSKKLCLCKKSITKTAVSKPVTRSSKLHSTCSKPPVIKPKITQSSTKVDELQDIISSLKLKLESAECY</sequence>
<name>A0AAN8JHB3_PATCE</name>
<protein>
    <submittedName>
        <fullName evidence="1">Uncharacterized protein</fullName>
    </submittedName>
</protein>